<dbReference type="GeneID" id="110074271"/>
<dbReference type="InterPro" id="IPR053891">
    <property type="entry name" value="Shisa_N"/>
</dbReference>
<feature type="compositionally biased region" description="Low complexity" evidence="1">
    <location>
        <begin position="142"/>
        <end position="152"/>
    </location>
</feature>
<keyword evidence="5" id="KW-1185">Reference proteome</keyword>
<dbReference type="Proteomes" id="UP001652642">
    <property type="component" value="Chromosome 11"/>
</dbReference>
<keyword evidence="3" id="KW-0732">Signal</keyword>
<dbReference type="InParanoid" id="A0A6J0SY22"/>
<dbReference type="RefSeq" id="XP_020639958.2">
    <property type="nucleotide sequence ID" value="XM_020784299.2"/>
</dbReference>
<dbReference type="OrthoDB" id="9050460at2759"/>
<protein>
    <recommendedName>
        <fullName evidence="4">Shisa N-terminal domain-containing protein</fullName>
    </recommendedName>
</protein>
<evidence type="ECO:0000256" key="3">
    <source>
        <dbReference type="SAM" id="SignalP"/>
    </source>
</evidence>
<dbReference type="Pfam" id="PF13908">
    <property type="entry name" value="Shisa_N"/>
    <property type="match status" value="1"/>
</dbReference>
<sequence>MERTLLGTLCLLLALAGASLEDQQGEECWAWTYGPASTMFPFQCPKSLDGADARFCCGPCRSPFCCASEEARLDQKQCLRALRRLGALPSAPMEGTRLPSARQALKRVRKDQGPGEKTSRPPPRDLATLPSGHAAQREEARPYTLRPRPTLPPGRTQPGIHGFIWVLLGIAAILAVFCAICKFCPNPQECYTYLRHGQFTPPTPPPVHYSVRPPSPAAVHFDIGPPPYQKDDDLPPYYLRNPFDALARPTAQDRAACMELGVINLGFQEGGAPTASSATRVDSSTSDPTGDSAGTGEVAAKQVPSCAGEVASQLVPSGAGQVVPSGAGQVAAQVVPSGAGQVAAQVVPSGAGQVATQAVPSGAGQVAAQVVPAAKGAVISAPEPTRKRKAGPFAIYWESKESEL</sequence>
<evidence type="ECO:0000256" key="2">
    <source>
        <dbReference type="SAM" id="Phobius"/>
    </source>
</evidence>
<proteinExistence type="predicted"/>
<feature type="compositionally biased region" description="Basic and acidic residues" evidence="1">
    <location>
        <begin position="110"/>
        <end position="123"/>
    </location>
</feature>
<evidence type="ECO:0000313" key="6">
    <source>
        <dbReference type="RefSeq" id="XP_020639958.2"/>
    </source>
</evidence>
<feature type="transmembrane region" description="Helical" evidence="2">
    <location>
        <begin position="162"/>
        <end position="185"/>
    </location>
</feature>
<gene>
    <name evidence="6" type="primary">LOC110074271</name>
</gene>
<evidence type="ECO:0000313" key="5">
    <source>
        <dbReference type="Proteomes" id="UP001652642"/>
    </source>
</evidence>
<feature type="region of interest" description="Disordered" evidence="1">
    <location>
        <begin position="90"/>
        <end position="152"/>
    </location>
</feature>
<feature type="chain" id="PRO_5045467901" description="Shisa N-terminal domain-containing protein" evidence="3">
    <location>
        <begin position="21"/>
        <end position="404"/>
    </location>
</feature>
<dbReference type="AlphaFoldDB" id="A0A6J0SY22"/>
<keyword evidence="2" id="KW-1133">Transmembrane helix</keyword>
<evidence type="ECO:0000256" key="1">
    <source>
        <dbReference type="SAM" id="MobiDB-lite"/>
    </source>
</evidence>
<evidence type="ECO:0000259" key="4">
    <source>
        <dbReference type="Pfam" id="PF13908"/>
    </source>
</evidence>
<name>A0A6J0SY22_9SAUR</name>
<feature type="domain" description="Shisa N-terminal" evidence="4">
    <location>
        <begin position="25"/>
        <end position="78"/>
    </location>
</feature>
<accession>A0A6J0SY22</accession>
<feature type="signal peptide" evidence="3">
    <location>
        <begin position="1"/>
        <end position="20"/>
    </location>
</feature>
<organism evidence="5 6">
    <name type="scientific">Pogona vitticeps</name>
    <name type="common">central bearded dragon</name>
    <dbReference type="NCBI Taxonomy" id="103695"/>
    <lineage>
        <taxon>Eukaryota</taxon>
        <taxon>Metazoa</taxon>
        <taxon>Chordata</taxon>
        <taxon>Craniata</taxon>
        <taxon>Vertebrata</taxon>
        <taxon>Euteleostomi</taxon>
        <taxon>Lepidosauria</taxon>
        <taxon>Squamata</taxon>
        <taxon>Bifurcata</taxon>
        <taxon>Unidentata</taxon>
        <taxon>Episquamata</taxon>
        <taxon>Toxicofera</taxon>
        <taxon>Iguania</taxon>
        <taxon>Acrodonta</taxon>
        <taxon>Agamidae</taxon>
        <taxon>Amphibolurinae</taxon>
        <taxon>Pogona</taxon>
    </lineage>
</organism>
<feature type="region of interest" description="Disordered" evidence="1">
    <location>
        <begin position="273"/>
        <end position="297"/>
    </location>
</feature>
<reference evidence="6" key="1">
    <citation type="submission" date="2025-08" db="UniProtKB">
        <authorList>
            <consortium name="RefSeq"/>
        </authorList>
    </citation>
    <scope>IDENTIFICATION</scope>
</reference>
<feature type="compositionally biased region" description="Polar residues" evidence="1">
    <location>
        <begin position="274"/>
        <end position="289"/>
    </location>
</feature>
<keyword evidence="2" id="KW-0472">Membrane</keyword>
<keyword evidence="2" id="KW-0812">Transmembrane</keyword>
<dbReference type="KEGG" id="pvt:110074271"/>